<organism evidence="1 2">
    <name type="scientific">Rhabditophanes sp. KR3021</name>
    <dbReference type="NCBI Taxonomy" id="114890"/>
    <lineage>
        <taxon>Eukaryota</taxon>
        <taxon>Metazoa</taxon>
        <taxon>Ecdysozoa</taxon>
        <taxon>Nematoda</taxon>
        <taxon>Chromadorea</taxon>
        <taxon>Rhabditida</taxon>
        <taxon>Tylenchina</taxon>
        <taxon>Panagrolaimomorpha</taxon>
        <taxon>Strongyloidoidea</taxon>
        <taxon>Alloionematidae</taxon>
        <taxon>Rhabditophanes</taxon>
    </lineage>
</organism>
<reference evidence="2" key="1">
    <citation type="submission" date="2016-11" db="UniProtKB">
        <authorList>
            <consortium name="WormBaseParasite"/>
        </authorList>
    </citation>
    <scope>IDENTIFICATION</scope>
    <source>
        <strain evidence="2">KR3021</strain>
    </source>
</reference>
<accession>A0AC35TTM9</accession>
<evidence type="ECO:0000313" key="2">
    <source>
        <dbReference type="WBParaSite" id="RSKR_0000423200.1"/>
    </source>
</evidence>
<evidence type="ECO:0000313" key="1">
    <source>
        <dbReference type="Proteomes" id="UP000095286"/>
    </source>
</evidence>
<sequence>MIYAGSRVSRIVRSNADTNKNVEIQVDKEVSQARIKRRRGILAADFEHNSQTISQFTEIIKMYLNEKDLLLEKLLTVFYHKSNNQKSMVECLKEAILITIQHNNLQLTKALLSILGMRYPNENLNFTCFDSQLFPGYITPIHQACLVNNYHLVEFFLKIGHSLALCHRLDCQCGDCHGHIVDLDLRQRKLDYYKAYASEAFLWYATNDPLLSALKVSKELEEAVTLDSNNSETYKVLSISVKKFAKKIYSSTKSTFEASTLLETVNGATISEFDETMFPILSTYFKANAKEVLMDPNIINVLETTFITTTVDYKLFTIAPKTIMIVNNIFYFLMICLFYAYRFATYNEDKFMRGTNSTLVNSTLAIMFMYGYAKSLRIWQKCWRTGVKIALSRWWVWFDAIIALCYILAAYHYVANFFEIKYDSITQLNRRHWDPIGAKILFELYFAVGSIILSWRLFYLLTRFKFIGIMVVVLAKCSKVIVQYGIIAAIIIISFNAGITLIFHPYVNNRSYKNGDSADGDIIQFPHYDNMWNSQKMMYWAFYGYLAPWEMSIVVGEAGYSNSEPPTVTHWLTQNVGEMTFALYYGVLILALLNLIISMLVKTAETAINEADIEYNYDEVRIKFDSFSKMYMVPTPFNALSQAVFGIHWLVHACIANDKFESFKNGFFKRSLLKYKHQLIRRKADDHEIPKNIKLAKDIPDNVLNEIVRKKTVKECQDSTREIILYLKAKFMKAMDRDNSAFPYISSSLLEKDFPDEDTNNYEMYPFVAQFIKYKVT</sequence>
<dbReference type="Proteomes" id="UP000095286">
    <property type="component" value="Unplaced"/>
</dbReference>
<proteinExistence type="predicted"/>
<dbReference type="WBParaSite" id="RSKR_0000423200.1">
    <property type="protein sequence ID" value="RSKR_0000423200.1"/>
    <property type="gene ID" value="RSKR_0000423200"/>
</dbReference>
<name>A0AC35TTM9_9BILA</name>
<protein>
    <submittedName>
        <fullName evidence="2">TRP_2 domain-containing protein</fullName>
    </submittedName>
</protein>